<dbReference type="VEuPathDB" id="FungiDB:Z518_08921"/>
<dbReference type="GO" id="GO:0016705">
    <property type="term" value="F:oxidoreductase activity, acting on paired donors, with incorporation or reduction of molecular oxygen"/>
    <property type="evidence" value="ECO:0007669"/>
    <property type="project" value="InterPro"/>
</dbReference>
<evidence type="ECO:0000313" key="1">
    <source>
        <dbReference type="EMBL" id="KIX01196.1"/>
    </source>
</evidence>
<dbReference type="AlphaFoldDB" id="A0A0D2ID93"/>
<dbReference type="Proteomes" id="UP000053617">
    <property type="component" value="Unassembled WGS sequence"/>
</dbReference>
<dbReference type="Gene3D" id="1.10.630.10">
    <property type="entry name" value="Cytochrome P450"/>
    <property type="match status" value="1"/>
</dbReference>
<gene>
    <name evidence="1" type="ORF">Z518_08921</name>
</gene>
<dbReference type="InterPro" id="IPR036396">
    <property type="entry name" value="Cyt_P450_sf"/>
</dbReference>
<dbReference type="InterPro" id="IPR001128">
    <property type="entry name" value="Cyt_P450"/>
</dbReference>
<sequence length="113" mass="12589">MLTPIPLDVDVGNIDIISQCRRRNVGNYEPWHRHEGERGKVDPRSEAFLQKLLNLEAAENVTNDSRNDIIGVNVAAGSDITAVTLSVAFYYLDKSPEKMTKLCEEISTAEKEG</sequence>
<dbReference type="Pfam" id="PF00067">
    <property type="entry name" value="p450"/>
    <property type="match status" value="1"/>
</dbReference>
<name>A0A0D2ID93_9EURO</name>
<dbReference type="STRING" id="1442369.A0A0D2ID93"/>
<dbReference type="EMBL" id="KN847481">
    <property type="protein sequence ID" value="KIX01196.1"/>
    <property type="molecule type" value="Genomic_DNA"/>
</dbReference>
<protein>
    <submittedName>
        <fullName evidence="1">Rhinocladiella mackenziei CBS 650.93 unplaced genomic scaffold supercont1.7, whole genome shotgun sequence</fullName>
    </submittedName>
</protein>
<dbReference type="GO" id="GO:0004497">
    <property type="term" value="F:monooxygenase activity"/>
    <property type="evidence" value="ECO:0007669"/>
    <property type="project" value="InterPro"/>
</dbReference>
<dbReference type="RefSeq" id="XP_013268332.1">
    <property type="nucleotide sequence ID" value="XM_013412878.1"/>
</dbReference>
<evidence type="ECO:0000313" key="2">
    <source>
        <dbReference type="Proteomes" id="UP000053617"/>
    </source>
</evidence>
<dbReference type="GO" id="GO:0020037">
    <property type="term" value="F:heme binding"/>
    <property type="evidence" value="ECO:0007669"/>
    <property type="project" value="InterPro"/>
</dbReference>
<dbReference type="SUPFAM" id="SSF48264">
    <property type="entry name" value="Cytochrome P450"/>
    <property type="match status" value="1"/>
</dbReference>
<proteinExistence type="predicted"/>
<dbReference type="HOGENOM" id="CLU_2134931_0_0_1"/>
<keyword evidence="2" id="KW-1185">Reference proteome</keyword>
<accession>A0A0D2ID93</accession>
<reference evidence="1 2" key="1">
    <citation type="submission" date="2015-01" db="EMBL/GenBank/DDBJ databases">
        <title>The Genome Sequence of Rhinocladiella mackenzie CBS 650.93.</title>
        <authorList>
            <consortium name="The Broad Institute Genomics Platform"/>
            <person name="Cuomo C."/>
            <person name="de Hoog S."/>
            <person name="Gorbushina A."/>
            <person name="Stielow B."/>
            <person name="Teixiera M."/>
            <person name="Abouelleil A."/>
            <person name="Chapman S.B."/>
            <person name="Priest M."/>
            <person name="Young S.K."/>
            <person name="Wortman J."/>
            <person name="Nusbaum C."/>
            <person name="Birren B."/>
        </authorList>
    </citation>
    <scope>NUCLEOTIDE SEQUENCE [LARGE SCALE GENOMIC DNA]</scope>
    <source>
        <strain evidence="1 2">CBS 650.93</strain>
    </source>
</reference>
<organism evidence="1 2">
    <name type="scientific">Rhinocladiella mackenziei CBS 650.93</name>
    <dbReference type="NCBI Taxonomy" id="1442369"/>
    <lineage>
        <taxon>Eukaryota</taxon>
        <taxon>Fungi</taxon>
        <taxon>Dikarya</taxon>
        <taxon>Ascomycota</taxon>
        <taxon>Pezizomycotina</taxon>
        <taxon>Eurotiomycetes</taxon>
        <taxon>Chaetothyriomycetidae</taxon>
        <taxon>Chaetothyriales</taxon>
        <taxon>Herpotrichiellaceae</taxon>
        <taxon>Rhinocladiella</taxon>
    </lineage>
</organism>
<dbReference type="GO" id="GO:0005506">
    <property type="term" value="F:iron ion binding"/>
    <property type="evidence" value="ECO:0007669"/>
    <property type="project" value="InterPro"/>
</dbReference>
<dbReference type="GeneID" id="25296992"/>